<dbReference type="SUPFAM" id="SSF82171">
    <property type="entry name" value="DPP6 N-terminal domain-like"/>
    <property type="match status" value="1"/>
</dbReference>
<dbReference type="EMBL" id="JAQQKX010000001">
    <property type="protein sequence ID" value="MDC7681998.1"/>
    <property type="molecule type" value="Genomic_DNA"/>
</dbReference>
<keyword evidence="4" id="KW-1185">Reference proteome</keyword>
<protein>
    <submittedName>
        <fullName evidence="3">S9 family peptidase</fullName>
    </submittedName>
</protein>
<sequence>MTTHTQWRLDRRTLLSGLTAGLATALTGTDTAQAAASSTPPALSVYGRLPDMAEVVLSPDGKRVALVKNMDGQRIVVDFELATGVTKFMSVGKMKVRDLMWADNDRLFLLSSQAADLAGFAGDKNEFSTGQILDVRANKAFLLFKDMPGFYPIVMGDFNRIVVDGQARFTAANVRFKGEGLRSLYSFDTIKGAPKLLDEDDHPIDNWVVRPDGTLMARAEHDPRTKAWSLFYRTTGWKKLYSEVQAIDNPSLVGRGRDDESLLIYFNAGPNAGRYCEISAAGVVSEPLDLPGDNVSPIFHPATRKLAGFISRHPNGNEYKFYDRTMERISVAIEKALEGSHAQRVASRADDPKKVIVYTEGPGDPGSYVYIDFATGEQKLVGETRPNLPSDWVADKQRITYKAADGLEIHGYLTLPPAIALNGRAAKNLPLVVLPHGGPQSYDNIAFDWMSQAFASRGYAVLQPNFRGSDGYGTAFVEKGYGEWGRKMQTDLSDGVRYLAAQGTIDPKRVAIAGASYGGYAALAGVTLDPGIYRCSVAIAGVSNLKAMIKWEFAETGRRQSSTILYWRRFMGNEALWDAVSPELQAAKADAPILLIHGKDDDVVPLEQSTRMREALQKAGKTVEMITLAGEDHWLTTEATRIQTLEAMLTFIQTHNPA</sequence>
<dbReference type="PANTHER" id="PTHR42776:SF27">
    <property type="entry name" value="DIPEPTIDYL PEPTIDASE FAMILY MEMBER 6"/>
    <property type="match status" value="1"/>
</dbReference>
<dbReference type="Gene3D" id="3.40.50.1820">
    <property type="entry name" value="alpha/beta hydrolase"/>
    <property type="match status" value="1"/>
</dbReference>
<dbReference type="PANTHER" id="PTHR42776">
    <property type="entry name" value="SERINE PEPTIDASE S9 FAMILY MEMBER"/>
    <property type="match status" value="1"/>
</dbReference>
<comment type="caution">
    <text evidence="3">The sequence shown here is derived from an EMBL/GenBank/DDBJ whole genome shotgun (WGS) entry which is preliminary data.</text>
</comment>
<dbReference type="RefSeq" id="WP_272746509.1">
    <property type="nucleotide sequence ID" value="NZ_JAQQKX010000001.1"/>
</dbReference>
<reference evidence="3 4" key="1">
    <citation type="submission" date="2023-01" db="EMBL/GenBank/DDBJ databases">
        <title>Novel species of the genus Asticcacaulis isolated from rivers.</title>
        <authorList>
            <person name="Lu H."/>
        </authorList>
    </citation>
    <scope>NUCLEOTIDE SEQUENCE [LARGE SCALE GENOMIC DNA]</scope>
    <source>
        <strain evidence="3 4">BYS171W</strain>
    </source>
</reference>
<dbReference type="InterPro" id="IPR006311">
    <property type="entry name" value="TAT_signal"/>
</dbReference>
<feature type="domain" description="Peptidase S9 prolyl oligopeptidase catalytic" evidence="2">
    <location>
        <begin position="446"/>
        <end position="655"/>
    </location>
</feature>
<dbReference type="InterPro" id="IPR029058">
    <property type="entry name" value="AB_hydrolase_fold"/>
</dbReference>
<keyword evidence="1" id="KW-0378">Hydrolase</keyword>
<evidence type="ECO:0000313" key="4">
    <source>
        <dbReference type="Proteomes" id="UP001214854"/>
    </source>
</evidence>
<evidence type="ECO:0000259" key="2">
    <source>
        <dbReference type="Pfam" id="PF00326"/>
    </source>
</evidence>
<dbReference type="Pfam" id="PF00326">
    <property type="entry name" value="Peptidase_S9"/>
    <property type="match status" value="1"/>
</dbReference>
<name>A0ABT5HPW3_9CAUL</name>
<evidence type="ECO:0000256" key="1">
    <source>
        <dbReference type="ARBA" id="ARBA00022801"/>
    </source>
</evidence>
<dbReference type="Proteomes" id="UP001214854">
    <property type="component" value="Unassembled WGS sequence"/>
</dbReference>
<gene>
    <name evidence="3" type="ORF">PQU92_01850</name>
</gene>
<proteinExistence type="predicted"/>
<evidence type="ECO:0000313" key="3">
    <source>
        <dbReference type="EMBL" id="MDC7681998.1"/>
    </source>
</evidence>
<dbReference type="SUPFAM" id="SSF53474">
    <property type="entry name" value="alpha/beta-Hydrolases"/>
    <property type="match status" value="1"/>
</dbReference>
<accession>A0ABT5HPW3</accession>
<dbReference type="PROSITE" id="PS51318">
    <property type="entry name" value="TAT"/>
    <property type="match status" value="1"/>
</dbReference>
<organism evidence="3 4">
    <name type="scientific">Asticcacaulis aquaticus</name>
    <dbReference type="NCBI Taxonomy" id="2984212"/>
    <lineage>
        <taxon>Bacteria</taxon>
        <taxon>Pseudomonadati</taxon>
        <taxon>Pseudomonadota</taxon>
        <taxon>Alphaproteobacteria</taxon>
        <taxon>Caulobacterales</taxon>
        <taxon>Caulobacteraceae</taxon>
        <taxon>Asticcacaulis</taxon>
    </lineage>
</organism>
<dbReference type="InterPro" id="IPR001375">
    <property type="entry name" value="Peptidase_S9_cat"/>
</dbReference>